<feature type="region of interest" description="Disordered" evidence="1">
    <location>
        <begin position="106"/>
        <end position="131"/>
    </location>
</feature>
<evidence type="ECO:0000313" key="2">
    <source>
        <dbReference type="EMBL" id="OAQ86209.1"/>
    </source>
</evidence>
<feature type="compositionally biased region" description="Polar residues" evidence="1">
    <location>
        <begin position="109"/>
        <end position="118"/>
    </location>
</feature>
<evidence type="ECO:0000256" key="1">
    <source>
        <dbReference type="SAM" id="MobiDB-lite"/>
    </source>
</evidence>
<organism evidence="2 4">
    <name type="scientific">Purpureocillium lilacinum</name>
    <name type="common">Paecilomyces lilacinus</name>
    <dbReference type="NCBI Taxonomy" id="33203"/>
    <lineage>
        <taxon>Eukaryota</taxon>
        <taxon>Fungi</taxon>
        <taxon>Dikarya</taxon>
        <taxon>Ascomycota</taxon>
        <taxon>Pezizomycotina</taxon>
        <taxon>Sordariomycetes</taxon>
        <taxon>Hypocreomycetidae</taxon>
        <taxon>Hypocreales</taxon>
        <taxon>Ophiocordycipitaceae</taxon>
        <taxon>Purpureocillium</taxon>
    </lineage>
</organism>
<dbReference type="EMBL" id="LSBH01000001">
    <property type="protein sequence ID" value="OAQ86209.1"/>
    <property type="molecule type" value="Genomic_DNA"/>
</dbReference>
<evidence type="ECO:0000313" key="3">
    <source>
        <dbReference type="EMBL" id="OAQ94171.1"/>
    </source>
</evidence>
<accession>A0A179H9V5</accession>
<gene>
    <name evidence="2" type="ORF">VFPBJ_00249</name>
    <name evidence="3" type="ORF">VFPFJ_00280</name>
</gene>
<proteinExistence type="predicted"/>
<sequence length="336" mass="36628">MRICIHTVRRWAHQTGRKQVCGRCEGVVPSRVPSRLRCLPRLAPGLLPQMVLRQILVLPDTNWQPAVTSPRLASPRHGRRAALLVTRSLHGALRVDATMARGKYLAPPTGTSLSSTVDTRPRRNHHPPWSRRHTHFRDWTHAHGMEWHGKLGSHTARASPSWGGSGAAAGTPGAVAQRPVHGSLEWTPSLSGLFPCSTITPGRTPPAASPRLPVRSSSTGQPRGGGQNFVNGLSIACRCDADQGYGHYHCRTCPALRNWPRRPPPEQNQLRCRLHLPMRCSSTPQGERRAAATHLQCLPNREAGVPGGCACVSDRTALAPGSVAQRARTHTTCHRP</sequence>
<reference evidence="2 4" key="1">
    <citation type="submission" date="2016-01" db="EMBL/GenBank/DDBJ databases">
        <title>Biosynthesis of antibiotic leucinostatins and their inhibition on Phytophthora in bio-control Purpureocillium lilacinum.</title>
        <authorList>
            <person name="Wang G."/>
            <person name="Liu Z."/>
            <person name="Lin R."/>
            <person name="Li E."/>
            <person name="Mao Z."/>
            <person name="Ling J."/>
            <person name="Yin W."/>
            <person name="Xie B."/>
        </authorList>
    </citation>
    <scope>NUCLEOTIDE SEQUENCE [LARGE SCALE GENOMIC DNA]</scope>
    <source>
        <strain evidence="2">PLBJ-1</strain>
        <strain evidence="3">PLFJ-1</strain>
    </source>
</reference>
<feature type="compositionally biased region" description="Low complexity" evidence="1">
    <location>
        <begin position="156"/>
        <end position="175"/>
    </location>
</feature>
<dbReference type="Proteomes" id="UP000078240">
    <property type="component" value="Unassembled WGS sequence"/>
</dbReference>
<comment type="caution">
    <text evidence="2">The sequence shown here is derived from an EMBL/GenBank/DDBJ whole genome shotgun (WGS) entry which is preliminary data.</text>
</comment>
<dbReference type="EMBL" id="LSBI01000001">
    <property type="protein sequence ID" value="OAQ94171.1"/>
    <property type="molecule type" value="Genomic_DNA"/>
</dbReference>
<feature type="region of interest" description="Disordered" evidence="1">
    <location>
        <begin position="151"/>
        <end position="175"/>
    </location>
</feature>
<protein>
    <submittedName>
        <fullName evidence="2">Uncharacterized protein</fullName>
    </submittedName>
</protein>
<feature type="compositionally biased region" description="Basic residues" evidence="1">
    <location>
        <begin position="122"/>
        <end position="131"/>
    </location>
</feature>
<dbReference type="AlphaFoldDB" id="A0A179H9V5"/>
<evidence type="ECO:0000313" key="4">
    <source>
        <dbReference type="Proteomes" id="UP000078240"/>
    </source>
</evidence>
<dbReference type="Proteomes" id="UP000078340">
    <property type="component" value="Unassembled WGS sequence"/>
</dbReference>
<feature type="region of interest" description="Disordered" evidence="1">
    <location>
        <begin position="195"/>
        <end position="226"/>
    </location>
</feature>
<name>A0A179H9V5_PURLI</name>